<dbReference type="GO" id="GO:0005178">
    <property type="term" value="F:integrin binding"/>
    <property type="evidence" value="ECO:0007669"/>
    <property type="project" value="TreeGrafter"/>
</dbReference>
<feature type="domain" description="Integrin alpha second immunoglobulin-like" evidence="16">
    <location>
        <begin position="787"/>
        <end position="909"/>
    </location>
</feature>
<evidence type="ECO:0000259" key="16">
    <source>
        <dbReference type="Pfam" id="PF20805"/>
    </source>
</evidence>
<dbReference type="GO" id="GO:0033627">
    <property type="term" value="P:cell adhesion mediated by integrin"/>
    <property type="evidence" value="ECO:0007669"/>
    <property type="project" value="TreeGrafter"/>
</dbReference>
<evidence type="ECO:0000256" key="13">
    <source>
        <dbReference type="RuleBase" id="RU003762"/>
    </source>
</evidence>
<dbReference type="SUPFAM" id="SSF69179">
    <property type="entry name" value="Integrin domains"/>
    <property type="match status" value="3"/>
</dbReference>
<reference evidence="18" key="1">
    <citation type="submission" date="2012-11" db="EMBL/GenBank/DDBJ databases">
        <authorList>
            <person name="Lucero-Rivera Y.E."/>
            <person name="Tovar-Ramirez D."/>
        </authorList>
    </citation>
    <scope>NUCLEOTIDE SEQUENCE</scope>
    <source>
        <tissue evidence="18">Salivary gland</tissue>
    </source>
</reference>
<dbReference type="GO" id="GO:0009897">
    <property type="term" value="C:external side of plasma membrane"/>
    <property type="evidence" value="ECO:0007669"/>
    <property type="project" value="TreeGrafter"/>
</dbReference>
<evidence type="ECO:0000256" key="11">
    <source>
        <dbReference type="ARBA" id="ARBA00023180"/>
    </source>
</evidence>
<dbReference type="InterPro" id="IPR000413">
    <property type="entry name" value="Integrin_alpha"/>
</dbReference>
<feature type="domain" description="Integrin alpha third immunoglobulin-like" evidence="17">
    <location>
        <begin position="945"/>
        <end position="1129"/>
    </location>
</feature>
<keyword evidence="9 13" id="KW-0472">Membrane</keyword>
<dbReference type="PRINTS" id="PR01185">
    <property type="entry name" value="INTEGRINA"/>
</dbReference>
<dbReference type="Gene3D" id="1.20.5.930">
    <property type="entry name" value="Bicelle-embedded integrin alpha(iib) transmembrane segment"/>
    <property type="match status" value="1"/>
</dbReference>
<dbReference type="Gene3D" id="2.60.40.1530">
    <property type="entry name" value="ntegrin, alpha v. Chain A, domain 4"/>
    <property type="match status" value="1"/>
</dbReference>
<dbReference type="InterPro" id="IPR032695">
    <property type="entry name" value="Integrin_dom_sf"/>
</dbReference>
<sequence length="1218" mass="133379">LTGRPEERDGAAAAAGVPVLGRLTDCPSVVFAGRRRVVSHADRLARWDSGRTDRVRAPVVFAGRRRVVSHADRLACWDSGRTDRARAPSDNVGSQHVAQQVVVNSWRYRLRVAWYRRIRRYVFMTGFGGRRVCGQKQVISSSAVFAMAAWRWTTAGLLLLCACCLSAVSASNLDTMHATTFVGQPGSHFGYTVELIINRDGNLALVSAIKGNSTTLGDYVHQPGALFKCRPQIQTNQCTEVRVDNSDKGERVENEADGEPFHDLHKDMHLGMSMVVQPGPDGRVIVCAPKWKNQLHSSTMYMLNGICYVLDHDLAHSDALRPLLRQRQQVVPPNSEQPTGYYYAVAEFGFSADISSSNELLVGTPGLIDWTGSLVKYIIPNDTSETLNLKVRGLLDPGKIPRIQQYIGYSVTSGRFFESMGPSMVAGAPRETEDRKGAVYFFTQETPTSNSLRVQMKKEGEQMGSYFGAAVLGIDLNNDNFSDLIVGAPFYSLKETTGDEGKAYVYISNGASLSLQPGQLMGSSAPGARFGTTIVNIGDLNLDGYPDVAIGAPYENDHGAVYIYNGGKNGLKTIYSQRIDASTLRSLIPRPQGFGISISKALDIDGNEYPDIMIGAYESDTAYLFRASPIAYAKAWIEISTGRVSSKTPKCIRNNVYYYCIEVVACMTYSGKFLSEELGFSYELEIDSKRADKQSPRGGFELPTKAIATSILAEKPVRMGVENCFSEIALIDGNVTDLVTPFEFRLSFDLADNLKREKRSSFCKDCPILDPSTVKVVTNRTAFQVACGPDNVCNADLELKASIEGHENNSPLVVGKDSTVTLNVAVKNREEEPAYLAEVEINLSENVDIVNIGSCEKKNSSTLMCDIGNPLNSNAETKFAVKLGLTKLKKKLEIKVFARTLSLDVDRSNDHVLIALPLIHHADIALQGSASISQLIYNKSTDIVPVVHTFMMVKYYDSPINKVAITISVPLKIVGHKANFMTLLSVIADDGSRTKVGGSCNSSVASLRKRSSSTISPPITRQRREANPSPLALLDGHFPAAQIKSLTLDCSGAECMSFTCQMGPFADKNKVAKIELNMIINVTRIMEQVGIPDTVDIITEGSLKILDETEFTHYVKQQPKQAVIVTSLNKEGPPAAPSLAWWIYLLIVLGGLLVLMVIILVLYKCGFFRRQAKEDLERSKRESLAASSAPHSPTTEALPSIPSDDPEVRRSLLNSENP</sequence>
<evidence type="ECO:0000259" key="15">
    <source>
        <dbReference type="Pfam" id="PF08441"/>
    </source>
</evidence>
<dbReference type="SUPFAM" id="SSF69318">
    <property type="entry name" value="Integrin alpha N-terminal domain"/>
    <property type="match status" value="1"/>
</dbReference>
<feature type="repeat" description="FG-GAP" evidence="12">
    <location>
        <begin position="393"/>
        <end position="451"/>
    </location>
</feature>
<dbReference type="InterPro" id="IPR013519">
    <property type="entry name" value="Int_alpha_beta-p"/>
</dbReference>
<keyword evidence="7 13" id="KW-1133">Transmembrane helix</keyword>
<evidence type="ECO:0000256" key="1">
    <source>
        <dbReference type="ARBA" id="ARBA00004479"/>
    </source>
</evidence>
<keyword evidence="4" id="KW-0732">Signal</keyword>
<dbReference type="Pfam" id="PF20805">
    <property type="entry name" value="Integrin_A_Ig_2"/>
    <property type="match status" value="1"/>
</dbReference>
<dbReference type="InterPro" id="IPR048285">
    <property type="entry name" value="Integrin_alpha_Ig-like_2"/>
</dbReference>
<comment type="subcellular location">
    <subcellularLocation>
        <location evidence="1 13">Membrane</location>
        <topology evidence="1 13">Single-pass type I membrane protein</topology>
    </subcellularLocation>
</comment>
<feature type="domain" description="Integrin alpha first immunoglubulin-like" evidence="15">
    <location>
        <begin position="628"/>
        <end position="784"/>
    </location>
</feature>
<dbReference type="AlphaFoldDB" id="L7MHD9"/>
<dbReference type="InterPro" id="IPR013649">
    <property type="entry name" value="Integrin_alpha_Ig-like_1"/>
</dbReference>
<evidence type="ECO:0000256" key="9">
    <source>
        <dbReference type="ARBA" id="ARBA00023136"/>
    </source>
</evidence>
<proteinExistence type="evidence at transcript level"/>
<evidence type="ECO:0000256" key="12">
    <source>
        <dbReference type="PROSITE-ProRule" id="PRU00803"/>
    </source>
</evidence>
<feature type="compositionally biased region" description="Polar residues" evidence="14">
    <location>
        <begin position="1185"/>
        <end position="1197"/>
    </location>
</feature>
<evidence type="ECO:0000256" key="5">
    <source>
        <dbReference type="ARBA" id="ARBA00022737"/>
    </source>
</evidence>
<evidence type="ECO:0000256" key="14">
    <source>
        <dbReference type="SAM" id="MobiDB-lite"/>
    </source>
</evidence>
<dbReference type="GO" id="GO:0007160">
    <property type="term" value="P:cell-matrix adhesion"/>
    <property type="evidence" value="ECO:0007669"/>
    <property type="project" value="TreeGrafter"/>
</dbReference>
<protein>
    <submittedName>
        <fullName evidence="18">Putative vitronectin receptor alpha subunit</fullName>
    </submittedName>
</protein>
<dbReference type="InterPro" id="IPR028994">
    <property type="entry name" value="Integrin_alpha_N"/>
</dbReference>
<dbReference type="Pfam" id="PF20806">
    <property type="entry name" value="Integrin_A_Ig_3"/>
    <property type="match status" value="1"/>
</dbReference>
<dbReference type="SMART" id="SM00191">
    <property type="entry name" value="Int_alpha"/>
    <property type="match status" value="5"/>
</dbReference>
<keyword evidence="3 13" id="KW-0812">Transmembrane</keyword>
<evidence type="ECO:0000256" key="4">
    <source>
        <dbReference type="ARBA" id="ARBA00022729"/>
    </source>
</evidence>
<dbReference type="PANTHER" id="PTHR23220:SF83">
    <property type="entry name" value="INTEGRIN ALPHA-PS3-RELATED"/>
    <property type="match status" value="1"/>
</dbReference>
<dbReference type="Pfam" id="PF01839">
    <property type="entry name" value="FG-GAP"/>
    <property type="match status" value="2"/>
</dbReference>
<organism evidence="18">
    <name type="scientific">Rhipicephalus pulchellus</name>
    <name type="common">Yellow backed tick</name>
    <name type="synonym">Dermacentor pulchellus</name>
    <dbReference type="NCBI Taxonomy" id="72859"/>
    <lineage>
        <taxon>Eukaryota</taxon>
        <taxon>Metazoa</taxon>
        <taxon>Ecdysozoa</taxon>
        <taxon>Arthropoda</taxon>
        <taxon>Chelicerata</taxon>
        <taxon>Arachnida</taxon>
        <taxon>Acari</taxon>
        <taxon>Parasitiformes</taxon>
        <taxon>Ixodida</taxon>
        <taxon>Ixodoidea</taxon>
        <taxon>Ixodidae</taxon>
        <taxon>Rhipicephalinae</taxon>
        <taxon>Rhipicephalus</taxon>
        <taxon>Rhipicephalus</taxon>
    </lineage>
</organism>
<accession>L7MHD9</accession>
<dbReference type="Gene3D" id="2.130.10.130">
    <property type="entry name" value="Integrin alpha, N-terminal"/>
    <property type="match status" value="1"/>
</dbReference>
<evidence type="ECO:0000256" key="3">
    <source>
        <dbReference type="ARBA" id="ARBA00022692"/>
    </source>
</evidence>
<comment type="similarity">
    <text evidence="2 13">Belongs to the integrin alpha chain family.</text>
</comment>
<dbReference type="PROSITE" id="PS00242">
    <property type="entry name" value="INTEGRIN_ALPHA"/>
    <property type="match status" value="1"/>
</dbReference>
<evidence type="ECO:0000313" key="18">
    <source>
        <dbReference type="EMBL" id="JAA62688.1"/>
    </source>
</evidence>
<keyword evidence="5" id="KW-0677">Repeat</keyword>
<dbReference type="GO" id="GO:0007229">
    <property type="term" value="P:integrin-mediated signaling pathway"/>
    <property type="evidence" value="ECO:0007669"/>
    <property type="project" value="UniProtKB-KW"/>
</dbReference>
<dbReference type="InterPro" id="IPR048286">
    <property type="entry name" value="Integrin_alpha_Ig-like_3"/>
</dbReference>
<evidence type="ECO:0000256" key="2">
    <source>
        <dbReference type="ARBA" id="ARBA00008054"/>
    </source>
</evidence>
<feature type="non-terminal residue" evidence="18">
    <location>
        <position position="1"/>
    </location>
</feature>
<feature type="repeat" description="FG-GAP" evidence="12">
    <location>
        <begin position="516"/>
        <end position="573"/>
    </location>
</feature>
<evidence type="ECO:0000256" key="8">
    <source>
        <dbReference type="ARBA" id="ARBA00023037"/>
    </source>
</evidence>
<dbReference type="EMBL" id="GACK01002346">
    <property type="protein sequence ID" value="JAA62688.1"/>
    <property type="molecule type" value="mRNA"/>
</dbReference>
<keyword evidence="6 13" id="KW-0130">Cell adhesion</keyword>
<name>L7MHD9_RHIPC</name>
<feature type="region of interest" description="Disordered" evidence="14">
    <location>
        <begin position="1179"/>
        <end position="1218"/>
    </location>
</feature>
<dbReference type="GO" id="GO:0048513">
    <property type="term" value="P:animal organ development"/>
    <property type="evidence" value="ECO:0007669"/>
    <property type="project" value="UniProtKB-ARBA"/>
</dbReference>
<evidence type="ECO:0000259" key="17">
    <source>
        <dbReference type="Pfam" id="PF20806"/>
    </source>
</evidence>
<feature type="repeat" description="FG-GAP" evidence="12">
    <location>
        <begin position="453"/>
        <end position="515"/>
    </location>
</feature>
<reference evidence="18" key="2">
    <citation type="journal article" date="2015" name="J. Proteomics">
        <title>Sexual differences in the sialomes of the zebra tick, Rhipicephalus pulchellus.</title>
        <authorList>
            <person name="Tan A.W."/>
            <person name="Francischetti I.M."/>
            <person name="Slovak M."/>
            <person name="Kini R.M."/>
            <person name="Ribeiro J.M."/>
        </authorList>
    </citation>
    <scope>NUCLEOTIDE SEQUENCE</scope>
    <source>
        <tissue evidence="18">Salivary gland</tissue>
    </source>
</reference>
<dbReference type="InterPro" id="IPR013517">
    <property type="entry name" value="FG-GAP"/>
</dbReference>
<dbReference type="InterPro" id="IPR018184">
    <property type="entry name" value="Integrin_alpha_C_CS"/>
</dbReference>
<keyword evidence="8 13" id="KW-0401">Integrin</keyword>
<dbReference type="PANTHER" id="PTHR23220">
    <property type="entry name" value="INTEGRIN ALPHA"/>
    <property type="match status" value="1"/>
</dbReference>
<dbReference type="Gene3D" id="2.60.40.1460">
    <property type="entry name" value="Integrin domains. Chain A, domain 2"/>
    <property type="match status" value="1"/>
</dbReference>
<dbReference type="Gene3D" id="2.60.40.1510">
    <property type="entry name" value="ntegrin, alpha v. Chain A, domain 3"/>
    <property type="match status" value="1"/>
</dbReference>
<evidence type="ECO:0000256" key="6">
    <source>
        <dbReference type="ARBA" id="ARBA00022889"/>
    </source>
</evidence>
<feature type="transmembrane region" description="Helical" evidence="13">
    <location>
        <begin position="1139"/>
        <end position="1163"/>
    </location>
</feature>
<evidence type="ECO:0000256" key="7">
    <source>
        <dbReference type="ARBA" id="ARBA00022989"/>
    </source>
</evidence>
<dbReference type="GO" id="GO:0007157">
    <property type="term" value="P:heterophilic cell-cell adhesion via plasma membrane cell adhesion molecules"/>
    <property type="evidence" value="ECO:0007669"/>
    <property type="project" value="UniProtKB-ARBA"/>
</dbReference>
<evidence type="ECO:0000256" key="10">
    <source>
        <dbReference type="ARBA" id="ARBA00023170"/>
    </source>
</evidence>
<dbReference type="GO" id="GO:0008305">
    <property type="term" value="C:integrin complex"/>
    <property type="evidence" value="ECO:0007669"/>
    <property type="project" value="InterPro"/>
</dbReference>
<dbReference type="PROSITE" id="PS51470">
    <property type="entry name" value="FG_GAP"/>
    <property type="match status" value="3"/>
</dbReference>
<dbReference type="Pfam" id="PF08441">
    <property type="entry name" value="Integrin_A_Ig_1"/>
    <property type="match status" value="1"/>
</dbReference>
<keyword evidence="11" id="KW-0325">Glycoprotein</keyword>
<keyword evidence="10 13" id="KW-0675">Receptor</keyword>